<accession>A0ABR8YR67</accession>
<reference evidence="1 2" key="1">
    <citation type="submission" date="2020-08" db="EMBL/GenBank/DDBJ databases">
        <title>A Genomic Blueprint of the Chicken Gut Microbiome.</title>
        <authorList>
            <person name="Gilroy R."/>
            <person name="Ravi A."/>
            <person name="Getino M."/>
            <person name="Pursley I."/>
            <person name="Horton D.L."/>
            <person name="Alikhan N.-F."/>
            <person name="Baker D."/>
            <person name="Gharbi K."/>
            <person name="Hall N."/>
            <person name="Watson M."/>
            <person name="Adriaenssens E.M."/>
            <person name="Foster-Nyarko E."/>
            <person name="Jarju S."/>
            <person name="Secka A."/>
            <person name="Antonio M."/>
            <person name="Oren A."/>
            <person name="Chaudhuri R."/>
            <person name="La Ragione R.M."/>
            <person name="Hildebrand F."/>
            <person name="Pallen M.J."/>
        </authorList>
    </citation>
    <scope>NUCLEOTIDE SEQUENCE [LARGE SCALE GENOMIC DNA]</scope>
    <source>
        <strain evidence="1 2">N37</strain>
    </source>
</reference>
<proteinExistence type="predicted"/>
<comment type="caution">
    <text evidence="1">The sequence shown here is derived from an EMBL/GenBank/DDBJ whole genome shotgun (WGS) entry which is preliminary data.</text>
</comment>
<dbReference type="Pfam" id="PF04883">
    <property type="entry name" value="HK97-gp10_like"/>
    <property type="match status" value="1"/>
</dbReference>
<evidence type="ECO:0000313" key="2">
    <source>
        <dbReference type="Proteomes" id="UP000627166"/>
    </source>
</evidence>
<evidence type="ECO:0000313" key="1">
    <source>
        <dbReference type="EMBL" id="MBD8046757.1"/>
    </source>
</evidence>
<dbReference type="RefSeq" id="WP_191739728.1">
    <property type="nucleotide sequence ID" value="NZ_JACSQB010000048.1"/>
</dbReference>
<name>A0ABR8YR67_9CLOT</name>
<gene>
    <name evidence="1" type="ORF">H9637_06820</name>
</gene>
<keyword evidence="2" id="KW-1185">Reference proteome</keyword>
<dbReference type="InterPro" id="IPR010064">
    <property type="entry name" value="HK97-gp10_tail"/>
</dbReference>
<dbReference type="Proteomes" id="UP000627166">
    <property type="component" value="Unassembled WGS sequence"/>
</dbReference>
<protein>
    <submittedName>
        <fullName evidence="1">HK97 gp10 family phage protein</fullName>
    </submittedName>
</protein>
<dbReference type="EMBL" id="JACSQB010000048">
    <property type="protein sequence ID" value="MBD8046757.1"/>
    <property type="molecule type" value="Genomic_DNA"/>
</dbReference>
<organism evidence="1 2">
    <name type="scientific">Clostridium faecium</name>
    <dbReference type="NCBI Taxonomy" id="2762223"/>
    <lineage>
        <taxon>Bacteria</taxon>
        <taxon>Bacillati</taxon>
        <taxon>Bacillota</taxon>
        <taxon>Clostridia</taxon>
        <taxon>Eubacteriales</taxon>
        <taxon>Clostridiaceae</taxon>
        <taxon>Clostridium</taxon>
    </lineage>
</organism>
<sequence length="167" mass="19854">MAKMGSFDYSEFKNMAKRFNKALDERVIERWIREFLLEIAFRAERKIKKRTPVGDYGTYQRQVKKGKFKGQIRTYKKKGSHGKVGGHLRRNWQVGNVVKQGNSYVVEVFNNVEYASYVEYGHRTRDHKSWVEGRFMATISMQEVERELPKFLERKQVELLNQILNGR</sequence>